<evidence type="ECO:0000256" key="1">
    <source>
        <dbReference type="RuleBase" id="RU367018"/>
    </source>
</evidence>
<dbReference type="GO" id="GO:0008270">
    <property type="term" value="F:zinc ion binding"/>
    <property type="evidence" value="ECO:0007669"/>
    <property type="project" value="UniProtKB-UniRule"/>
</dbReference>
<sequence>MHNFEQALRESRNYELVANFKSKFSELVLTTHIRLIESDAAKIYTMEIFKEVKDEIMKASAMIVKSRFSRGLSYSRGFPSSNMFYVMKEEYVDHIPTSLVLSRWAKDAKI</sequence>
<evidence type="ECO:0000313" key="2">
    <source>
        <dbReference type="EMBL" id="KAI5442927.1"/>
    </source>
</evidence>
<keyword evidence="1" id="KW-0479">Metal-binding</keyword>
<dbReference type="EMBL" id="JAMSHJ010000001">
    <property type="protein sequence ID" value="KAI5442927.1"/>
    <property type="molecule type" value="Genomic_DNA"/>
</dbReference>
<dbReference type="PANTHER" id="PTHR31669">
    <property type="entry name" value="PROTEIN FAR1-RELATED SEQUENCE 10-RELATED"/>
    <property type="match status" value="1"/>
</dbReference>
<dbReference type="AlphaFoldDB" id="A0A9D5BG00"/>
<keyword evidence="3" id="KW-1185">Reference proteome</keyword>
<proteinExistence type="inferred from homology"/>
<organism evidence="2 3">
    <name type="scientific">Pisum sativum</name>
    <name type="common">Garden pea</name>
    <name type="synonym">Lathyrus oleraceus</name>
    <dbReference type="NCBI Taxonomy" id="3888"/>
    <lineage>
        <taxon>Eukaryota</taxon>
        <taxon>Viridiplantae</taxon>
        <taxon>Streptophyta</taxon>
        <taxon>Embryophyta</taxon>
        <taxon>Tracheophyta</taxon>
        <taxon>Spermatophyta</taxon>
        <taxon>Magnoliopsida</taxon>
        <taxon>eudicotyledons</taxon>
        <taxon>Gunneridae</taxon>
        <taxon>Pentapetalae</taxon>
        <taxon>rosids</taxon>
        <taxon>fabids</taxon>
        <taxon>Fabales</taxon>
        <taxon>Fabaceae</taxon>
        <taxon>Papilionoideae</taxon>
        <taxon>50 kb inversion clade</taxon>
        <taxon>NPAAA clade</taxon>
        <taxon>Hologalegina</taxon>
        <taxon>IRL clade</taxon>
        <taxon>Fabeae</taxon>
        <taxon>Lathyrus</taxon>
    </lineage>
</organism>
<dbReference type="GO" id="GO:0006355">
    <property type="term" value="P:regulation of DNA-templated transcription"/>
    <property type="evidence" value="ECO:0007669"/>
    <property type="project" value="UniProtKB-UniRule"/>
</dbReference>
<accession>A0A9D5BG00</accession>
<reference evidence="2 3" key="1">
    <citation type="journal article" date="2022" name="Nat. Genet.">
        <title>Improved pea reference genome and pan-genome highlight genomic features and evolutionary characteristics.</title>
        <authorList>
            <person name="Yang T."/>
            <person name="Liu R."/>
            <person name="Luo Y."/>
            <person name="Hu S."/>
            <person name="Wang D."/>
            <person name="Wang C."/>
            <person name="Pandey M.K."/>
            <person name="Ge S."/>
            <person name="Xu Q."/>
            <person name="Li N."/>
            <person name="Li G."/>
            <person name="Huang Y."/>
            <person name="Saxena R.K."/>
            <person name="Ji Y."/>
            <person name="Li M."/>
            <person name="Yan X."/>
            <person name="He Y."/>
            <person name="Liu Y."/>
            <person name="Wang X."/>
            <person name="Xiang C."/>
            <person name="Varshney R.K."/>
            <person name="Ding H."/>
            <person name="Gao S."/>
            <person name="Zong X."/>
        </authorList>
    </citation>
    <scope>NUCLEOTIDE SEQUENCE [LARGE SCALE GENOMIC DNA]</scope>
    <source>
        <strain evidence="2 3">cv. Zhongwan 6</strain>
    </source>
</reference>
<protein>
    <recommendedName>
        <fullName evidence="1">Protein FAR1-RELATED SEQUENCE</fullName>
    </recommendedName>
</protein>
<dbReference type="Proteomes" id="UP001058974">
    <property type="component" value="Chromosome 1"/>
</dbReference>
<keyword evidence="1" id="KW-0539">Nucleus</keyword>
<comment type="function">
    <text evidence="1">Putative transcription activator involved in regulating light control of development.</text>
</comment>
<dbReference type="Gramene" id="Psat01G0181800-T1">
    <property type="protein sequence ID" value="KAI5442927.1"/>
    <property type="gene ID" value="KIW84_011818"/>
</dbReference>
<dbReference type="PANTHER" id="PTHR31669:SF292">
    <property type="entry name" value="OS02G0262500 PROTEIN"/>
    <property type="match status" value="1"/>
</dbReference>
<dbReference type="InterPro" id="IPR031052">
    <property type="entry name" value="FHY3/FAR1"/>
</dbReference>
<name>A0A9D5BG00_PEA</name>
<dbReference type="GO" id="GO:0005634">
    <property type="term" value="C:nucleus"/>
    <property type="evidence" value="ECO:0007669"/>
    <property type="project" value="UniProtKB-SubCell"/>
</dbReference>
<keyword evidence="1" id="KW-0863">Zinc-finger</keyword>
<evidence type="ECO:0000313" key="3">
    <source>
        <dbReference type="Proteomes" id="UP001058974"/>
    </source>
</evidence>
<comment type="subcellular location">
    <subcellularLocation>
        <location evidence="1">Nucleus</location>
    </subcellularLocation>
</comment>
<keyword evidence="1" id="KW-0862">Zinc</keyword>
<gene>
    <name evidence="2" type="ORF">KIW84_011818</name>
</gene>
<comment type="similarity">
    <text evidence="1">Belongs to the FHY3/FAR1 family.</text>
</comment>
<comment type="caution">
    <text evidence="2">The sequence shown here is derived from an EMBL/GenBank/DDBJ whole genome shotgun (WGS) entry which is preliminary data.</text>
</comment>